<feature type="transmembrane region" description="Helical" evidence="1">
    <location>
        <begin position="49"/>
        <end position="72"/>
    </location>
</feature>
<keyword evidence="1" id="KW-1133">Transmembrane helix</keyword>
<feature type="transmembrane region" description="Helical" evidence="1">
    <location>
        <begin position="173"/>
        <end position="197"/>
    </location>
</feature>
<reference evidence="3" key="1">
    <citation type="submission" date="2016-11" db="EMBL/GenBank/DDBJ databases">
        <authorList>
            <person name="Varghese N."/>
            <person name="Submissions S."/>
        </authorList>
    </citation>
    <scope>NUCLEOTIDE SEQUENCE [LARGE SCALE GENOMIC DNA]</scope>
    <source>
        <strain evidence="3">DSM 17957</strain>
    </source>
</reference>
<feature type="transmembrane region" description="Helical" evidence="1">
    <location>
        <begin position="121"/>
        <end position="143"/>
    </location>
</feature>
<accession>A0A1M6MR89</accession>
<keyword evidence="1" id="KW-0812">Transmembrane</keyword>
<dbReference type="RefSeq" id="WP_110942106.1">
    <property type="nucleotide sequence ID" value="NZ_FQZV01000047.1"/>
</dbReference>
<dbReference type="STRING" id="1121919.SAMN02745975_03066"/>
<feature type="transmembrane region" description="Helical" evidence="1">
    <location>
        <begin position="93"/>
        <end position="115"/>
    </location>
</feature>
<evidence type="ECO:0000313" key="2">
    <source>
        <dbReference type="EMBL" id="SHJ85909.1"/>
    </source>
</evidence>
<keyword evidence="1" id="KW-0472">Membrane</keyword>
<name>A0A1M6MR89_9FIRM</name>
<dbReference type="EMBL" id="FQZV01000047">
    <property type="protein sequence ID" value="SHJ85909.1"/>
    <property type="molecule type" value="Genomic_DNA"/>
</dbReference>
<dbReference type="OrthoDB" id="1701429at2"/>
<gene>
    <name evidence="2" type="ORF">SAMN02745975_03066</name>
</gene>
<evidence type="ECO:0000256" key="1">
    <source>
        <dbReference type="SAM" id="Phobius"/>
    </source>
</evidence>
<dbReference type="Proteomes" id="UP000184536">
    <property type="component" value="Unassembled WGS sequence"/>
</dbReference>
<feature type="transmembrane region" description="Helical" evidence="1">
    <location>
        <begin position="21"/>
        <end position="43"/>
    </location>
</feature>
<feature type="transmembrane region" description="Helical" evidence="1">
    <location>
        <begin position="209"/>
        <end position="233"/>
    </location>
</feature>
<keyword evidence="3" id="KW-1185">Reference proteome</keyword>
<protein>
    <submittedName>
        <fullName evidence="2">Uncharacterized protein</fullName>
    </submittedName>
</protein>
<organism evidence="2 3">
    <name type="scientific">Geosporobacter subterraneus DSM 17957</name>
    <dbReference type="NCBI Taxonomy" id="1121919"/>
    <lineage>
        <taxon>Bacteria</taxon>
        <taxon>Bacillati</taxon>
        <taxon>Bacillota</taxon>
        <taxon>Clostridia</taxon>
        <taxon>Peptostreptococcales</taxon>
        <taxon>Thermotaleaceae</taxon>
        <taxon>Geosporobacter</taxon>
    </lineage>
</organism>
<dbReference type="AlphaFoldDB" id="A0A1M6MR89"/>
<evidence type="ECO:0000313" key="3">
    <source>
        <dbReference type="Proteomes" id="UP000184536"/>
    </source>
</evidence>
<proteinExistence type="predicted"/>
<sequence length="249" mass="29000">MNIFQDILETNREVLKKSTPLVLKNWPILFTGVVYSVIVLFLFRVAFMFWILAGIIVTAVQSALISNYLYLIENIIQYGKISIEDFKRGFTVYIWKVYGIMVVIWFVNYGLSLFLSPLLRLQIGFVSFWSLIQLAAFILLNCLPEVIYQKHYMVGESFSYCVEFIKENWLDWFVPNILLGVLFVILTGRVLTANFLIGNPLVRLSIDGIVLYLAGQLFLSFVMIYRGLLFQLLSGSSRRKRAYMRNMYR</sequence>